<keyword evidence="2" id="KW-0004">4Fe-4S</keyword>
<protein>
    <submittedName>
        <fullName evidence="6">4-hydroxy-3-methylbut-2-enyl diphosphate reductase</fullName>
    </submittedName>
</protein>
<dbReference type="Proteomes" id="UP000294927">
    <property type="component" value="Unassembled WGS sequence"/>
</dbReference>
<evidence type="ECO:0000256" key="3">
    <source>
        <dbReference type="ARBA" id="ARBA00022723"/>
    </source>
</evidence>
<keyword evidence="5" id="KW-0411">Iron-sulfur</keyword>
<organism evidence="6 7">
    <name type="scientific">Actinophytocola oryzae</name>
    <dbReference type="NCBI Taxonomy" id="502181"/>
    <lineage>
        <taxon>Bacteria</taxon>
        <taxon>Bacillati</taxon>
        <taxon>Actinomycetota</taxon>
        <taxon>Actinomycetes</taxon>
        <taxon>Pseudonocardiales</taxon>
        <taxon>Pseudonocardiaceae</taxon>
    </lineage>
</organism>
<sequence length="328" mass="33618">MPRGFEHPDRGWVHCPANCLLAAHLRGVGLRVRTVDAVISPGRGEPGEALLLAMSYVDIDGFAVGLGAAAQAVDHVGIAAIEDAVGIWSGVVRTRRALLASPLSVAAAKGTALAAERAREFADRGDTVLVVGQAGRAASEVLARAPHATALITSTTRARTATAPAPEKVSFVVAPGIAIEDAVDIVAVLRARFPSLRGQYPGEFCYEASDQREAVRSVTAASDLVLICDPDGDSATQEMVRSIGSGAPGVRRLTQTGQICAQWLTDVATVGLVSTSPGGERLAWEVVAALSGLGPLAVATRAVSTAHLAVGGRTVADSQVLAGSLSGR</sequence>
<name>A0A4R7W0L0_9PSEU</name>
<keyword evidence="7" id="KW-1185">Reference proteome</keyword>
<dbReference type="Pfam" id="PF02401">
    <property type="entry name" value="LYTB"/>
    <property type="match status" value="1"/>
</dbReference>
<comment type="cofactor">
    <cofactor evidence="1">
        <name>[4Fe-4S] cluster</name>
        <dbReference type="ChEBI" id="CHEBI:49883"/>
    </cofactor>
</comment>
<evidence type="ECO:0000256" key="4">
    <source>
        <dbReference type="ARBA" id="ARBA00023004"/>
    </source>
</evidence>
<proteinExistence type="predicted"/>
<dbReference type="GO" id="GO:0050992">
    <property type="term" value="P:dimethylallyl diphosphate biosynthetic process"/>
    <property type="evidence" value="ECO:0007669"/>
    <property type="project" value="InterPro"/>
</dbReference>
<evidence type="ECO:0000256" key="2">
    <source>
        <dbReference type="ARBA" id="ARBA00022485"/>
    </source>
</evidence>
<dbReference type="InterPro" id="IPR003451">
    <property type="entry name" value="LytB/IspH"/>
</dbReference>
<dbReference type="EMBL" id="SOCP01000003">
    <property type="protein sequence ID" value="TDV55369.1"/>
    <property type="molecule type" value="Genomic_DNA"/>
</dbReference>
<evidence type="ECO:0000313" key="6">
    <source>
        <dbReference type="EMBL" id="TDV55369.1"/>
    </source>
</evidence>
<dbReference type="GO" id="GO:0051745">
    <property type="term" value="F:4-hydroxy-3-methylbut-2-enyl diphosphate reductase activity"/>
    <property type="evidence" value="ECO:0007669"/>
    <property type="project" value="InterPro"/>
</dbReference>
<evidence type="ECO:0000256" key="1">
    <source>
        <dbReference type="ARBA" id="ARBA00001966"/>
    </source>
</evidence>
<evidence type="ECO:0000256" key="5">
    <source>
        <dbReference type="ARBA" id="ARBA00023014"/>
    </source>
</evidence>
<evidence type="ECO:0000313" key="7">
    <source>
        <dbReference type="Proteomes" id="UP000294927"/>
    </source>
</evidence>
<dbReference type="GO" id="GO:0019288">
    <property type="term" value="P:isopentenyl diphosphate biosynthetic process, methylerythritol 4-phosphate pathway"/>
    <property type="evidence" value="ECO:0007669"/>
    <property type="project" value="InterPro"/>
</dbReference>
<reference evidence="6 7" key="1">
    <citation type="submission" date="2019-03" db="EMBL/GenBank/DDBJ databases">
        <title>Genomic Encyclopedia of Archaeal and Bacterial Type Strains, Phase II (KMG-II): from individual species to whole genera.</title>
        <authorList>
            <person name="Goeker M."/>
        </authorList>
    </citation>
    <scope>NUCLEOTIDE SEQUENCE [LARGE SCALE GENOMIC DNA]</scope>
    <source>
        <strain evidence="6 7">DSM 45499</strain>
    </source>
</reference>
<dbReference type="AlphaFoldDB" id="A0A4R7W0L0"/>
<dbReference type="GO" id="GO:0051539">
    <property type="term" value="F:4 iron, 4 sulfur cluster binding"/>
    <property type="evidence" value="ECO:0007669"/>
    <property type="project" value="UniProtKB-KW"/>
</dbReference>
<comment type="caution">
    <text evidence="6">The sequence shown here is derived from an EMBL/GenBank/DDBJ whole genome shotgun (WGS) entry which is preliminary data.</text>
</comment>
<accession>A0A4R7W0L0</accession>
<keyword evidence="4" id="KW-0408">Iron</keyword>
<gene>
    <name evidence="6" type="ORF">CLV71_103610</name>
</gene>
<keyword evidence="3" id="KW-0479">Metal-binding</keyword>
<dbReference type="GO" id="GO:0046872">
    <property type="term" value="F:metal ion binding"/>
    <property type="evidence" value="ECO:0007669"/>
    <property type="project" value="UniProtKB-KW"/>
</dbReference>